<organism evidence="1 2">
    <name type="scientific">Caerostris extrusa</name>
    <name type="common">Bark spider</name>
    <name type="synonym">Caerostris bankana</name>
    <dbReference type="NCBI Taxonomy" id="172846"/>
    <lineage>
        <taxon>Eukaryota</taxon>
        <taxon>Metazoa</taxon>
        <taxon>Ecdysozoa</taxon>
        <taxon>Arthropoda</taxon>
        <taxon>Chelicerata</taxon>
        <taxon>Arachnida</taxon>
        <taxon>Araneae</taxon>
        <taxon>Araneomorphae</taxon>
        <taxon>Entelegynae</taxon>
        <taxon>Araneoidea</taxon>
        <taxon>Araneidae</taxon>
        <taxon>Caerostris</taxon>
    </lineage>
</organism>
<protein>
    <recommendedName>
        <fullName evidence="3">Secreted protein</fullName>
    </recommendedName>
</protein>
<evidence type="ECO:0000313" key="1">
    <source>
        <dbReference type="EMBL" id="GIX80349.1"/>
    </source>
</evidence>
<proteinExistence type="predicted"/>
<dbReference type="Proteomes" id="UP001054945">
    <property type="component" value="Unassembled WGS sequence"/>
</dbReference>
<accession>A0AAV4N6I7</accession>
<sequence length="89" mass="10214">MLSLLHLQTSLKAWVKKIFQIFIISFLRPPCLTLTAFSEDLLRSRSSRSLRRRGKPIIRSIVVVAWTMEASVPEMEKAFSRSASLPVIR</sequence>
<evidence type="ECO:0000313" key="2">
    <source>
        <dbReference type="Proteomes" id="UP001054945"/>
    </source>
</evidence>
<comment type="caution">
    <text evidence="1">The sequence shown here is derived from an EMBL/GenBank/DDBJ whole genome shotgun (WGS) entry which is preliminary data.</text>
</comment>
<name>A0AAV4N6I7_CAEEX</name>
<gene>
    <name evidence="1" type="ORF">CEXT_416641</name>
</gene>
<keyword evidence="2" id="KW-1185">Reference proteome</keyword>
<dbReference type="AlphaFoldDB" id="A0AAV4N6I7"/>
<dbReference type="EMBL" id="BPLR01020587">
    <property type="protein sequence ID" value="GIX80349.1"/>
    <property type="molecule type" value="Genomic_DNA"/>
</dbReference>
<evidence type="ECO:0008006" key="3">
    <source>
        <dbReference type="Google" id="ProtNLM"/>
    </source>
</evidence>
<reference evidence="1 2" key="1">
    <citation type="submission" date="2021-06" db="EMBL/GenBank/DDBJ databases">
        <title>Caerostris extrusa draft genome.</title>
        <authorList>
            <person name="Kono N."/>
            <person name="Arakawa K."/>
        </authorList>
    </citation>
    <scope>NUCLEOTIDE SEQUENCE [LARGE SCALE GENOMIC DNA]</scope>
</reference>